<proteinExistence type="predicted"/>
<sequence length="72" mass="7864">MIEAGPCDAMTPFEMAIVLMRAGVPTPPYPTPLSESAQFDSSVLLAAYIHLCDAWEFHITCLYEARMGAGTR</sequence>
<comment type="caution">
    <text evidence="1">The sequence shown here is derived from an EMBL/GenBank/DDBJ whole genome shotgun (WGS) entry which is preliminary data.</text>
</comment>
<protein>
    <submittedName>
        <fullName evidence="1">Uncharacterized protein</fullName>
    </submittedName>
</protein>
<gene>
    <name evidence="1" type="ORF">DI563_06860</name>
</gene>
<accession>A0A2W5QDI7</accession>
<dbReference type="Proteomes" id="UP000249135">
    <property type="component" value="Unassembled WGS sequence"/>
</dbReference>
<organism evidence="1 2">
    <name type="scientific">Variovorax paradoxus</name>
    <dbReference type="NCBI Taxonomy" id="34073"/>
    <lineage>
        <taxon>Bacteria</taxon>
        <taxon>Pseudomonadati</taxon>
        <taxon>Pseudomonadota</taxon>
        <taxon>Betaproteobacteria</taxon>
        <taxon>Burkholderiales</taxon>
        <taxon>Comamonadaceae</taxon>
        <taxon>Variovorax</taxon>
    </lineage>
</organism>
<evidence type="ECO:0000313" key="2">
    <source>
        <dbReference type="Proteomes" id="UP000249135"/>
    </source>
</evidence>
<dbReference type="EMBL" id="QFPP01000050">
    <property type="protein sequence ID" value="PZQ76521.1"/>
    <property type="molecule type" value="Genomic_DNA"/>
</dbReference>
<dbReference type="AlphaFoldDB" id="A0A2W5QDI7"/>
<reference evidence="1 2" key="1">
    <citation type="submission" date="2017-08" db="EMBL/GenBank/DDBJ databases">
        <title>Infants hospitalized years apart are colonized by the same room-sourced microbial strains.</title>
        <authorList>
            <person name="Brooks B."/>
            <person name="Olm M.R."/>
            <person name="Firek B.A."/>
            <person name="Baker R."/>
            <person name="Thomas B.C."/>
            <person name="Morowitz M.J."/>
            <person name="Banfield J.F."/>
        </authorList>
    </citation>
    <scope>NUCLEOTIDE SEQUENCE [LARGE SCALE GENOMIC DNA]</scope>
    <source>
        <strain evidence="1">S2_005_003_R2_41</strain>
    </source>
</reference>
<name>A0A2W5QDI7_VARPD</name>
<evidence type="ECO:0000313" key="1">
    <source>
        <dbReference type="EMBL" id="PZQ76521.1"/>
    </source>
</evidence>